<dbReference type="Proteomes" id="UP001148018">
    <property type="component" value="Unassembled WGS sequence"/>
</dbReference>
<dbReference type="EMBL" id="JANIIK010000112">
    <property type="protein sequence ID" value="KAJ3594173.1"/>
    <property type="molecule type" value="Genomic_DNA"/>
</dbReference>
<dbReference type="AlphaFoldDB" id="A0A9Q0DTM2"/>
<evidence type="ECO:0000313" key="3">
    <source>
        <dbReference type="Proteomes" id="UP001148018"/>
    </source>
</evidence>
<proteinExistence type="predicted"/>
<evidence type="ECO:0000256" key="1">
    <source>
        <dbReference type="SAM" id="MobiDB-lite"/>
    </source>
</evidence>
<feature type="region of interest" description="Disordered" evidence="1">
    <location>
        <begin position="25"/>
        <end position="68"/>
    </location>
</feature>
<evidence type="ECO:0000313" key="2">
    <source>
        <dbReference type="EMBL" id="KAJ3594173.1"/>
    </source>
</evidence>
<feature type="compositionally biased region" description="Polar residues" evidence="1">
    <location>
        <begin position="53"/>
        <end position="68"/>
    </location>
</feature>
<protein>
    <submittedName>
        <fullName evidence="2">Uncharacterized protein</fullName>
    </submittedName>
</protein>
<gene>
    <name evidence="2" type="ORF">NHX12_006504</name>
</gene>
<organism evidence="2 3">
    <name type="scientific">Muraenolepis orangiensis</name>
    <name type="common">Patagonian moray cod</name>
    <dbReference type="NCBI Taxonomy" id="630683"/>
    <lineage>
        <taxon>Eukaryota</taxon>
        <taxon>Metazoa</taxon>
        <taxon>Chordata</taxon>
        <taxon>Craniata</taxon>
        <taxon>Vertebrata</taxon>
        <taxon>Euteleostomi</taxon>
        <taxon>Actinopterygii</taxon>
        <taxon>Neopterygii</taxon>
        <taxon>Teleostei</taxon>
        <taxon>Neoteleostei</taxon>
        <taxon>Acanthomorphata</taxon>
        <taxon>Zeiogadaria</taxon>
        <taxon>Gadariae</taxon>
        <taxon>Gadiformes</taxon>
        <taxon>Muraenolepidoidei</taxon>
        <taxon>Muraenolepididae</taxon>
        <taxon>Muraenolepis</taxon>
    </lineage>
</organism>
<name>A0A9Q0DTM2_9TELE</name>
<accession>A0A9Q0DTM2</accession>
<sequence length="68" mass="7140">MLPLNHTDTPPLSFCEAAPVPHVSLWGKEQTSQNISGTRHGESSRGGKRRSGVPQSSVATPGHSSHPG</sequence>
<reference evidence="2" key="1">
    <citation type="submission" date="2022-07" db="EMBL/GenBank/DDBJ databases">
        <title>Chromosome-level genome of Muraenolepis orangiensis.</title>
        <authorList>
            <person name="Kim J."/>
        </authorList>
    </citation>
    <scope>NUCLEOTIDE SEQUENCE</scope>
    <source>
        <strain evidence="2">KU_S4_2022</strain>
        <tissue evidence="2">Muscle</tissue>
    </source>
</reference>
<keyword evidence="3" id="KW-1185">Reference proteome</keyword>
<comment type="caution">
    <text evidence="2">The sequence shown here is derived from an EMBL/GenBank/DDBJ whole genome shotgun (WGS) entry which is preliminary data.</text>
</comment>